<evidence type="ECO:0000313" key="3">
    <source>
        <dbReference type="EMBL" id="ALS21256.1"/>
    </source>
</evidence>
<dbReference type="Gene3D" id="2.20.25.110">
    <property type="entry name" value="S-adenosyl-L-methionine-dependent methyltransferases"/>
    <property type="match status" value="1"/>
</dbReference>
<protein>
    <submittedName>
        <fullName evidence="3">Methyltransferase type 12</fullName>
    </submittedName>
</protein>
<dbReference type="InterPro" id="IPR029063">
    <property type="entry name" value="SAM-dependent_MTases_sf"/>
</dbReference>
<dbReference type="EMBL" id="CP013652">
    <property type="protein sequence ID" value="ALS21256.1"/>
    <property type="molecule type" value="Genomic_DNA"/>
</dbReference>
<dbReference type="OrthoDB" id="9811589at2"/>
<dbReference type="STRING" id="162209.IJ22_08740"/>
<sequence>MAYERFSYIYDRLMEDMPYEEWMRFAGQCWDKYGVPRTVVDLGCGTGALAIPLAQQGFEVIGIDLSEDMLAVAQQKADSVHRHSPFPAGGGLMLLQQDLRDWELDRPVDAVISFCDCFNYLLEEEDVVLAIRQAYAGLKPGGVFLFDMHTPYQLQSYAESQPFTLNEEDIAYIWTCDFDPGRCEIEHALTIFVREGEMLETGSDDAVTERFHRVEELHLQRAYSLDWLGEKLREAGFRETACYGDFTWEPPTENTQRVFFVAVK</sequence>
<gene>
    <name evidence="3" type="ORF">IJ22_08740</name>
</gene>
<evidence type="ECO:0000256" key="1">
    <source>
        <dbReference type="ARBA" id="ARBA00022603"/>
    </source>
</evidence>
<dbReference type="AlphaFoldDB" id="A0A0U2U4Q2"/>
<reference evidence="3 4" key="2">
    <citation type="journal article" date="2016" name="Genome Announc.">
        <title>Complete Genome Sequences of Two Interactive Moderate Thermophiles, Paenibacillus napthalenovorans 32O-Y and Paenibacillus sp. 32O-W.</title>
        <authorList>
            <person name="Butler R.R.III."/>
            <person name="Wang J."/>
            <person name="Stark B.C."/>
            <person name="Pombert J.F."/>
        </authorList>
    </citation>
    <scope>NUCLEOTIDE SEQUENCE [LARGE SCALE GENOMIC DNA]</scope>
    <source>
        <strain evidence="3 4">32O-Y</strain>
    </source>
</reference>
<dbReference type="Pfam" id="PF13649">
    <property type="entry name" value="Methyltransf_25"/>
    <property type="match status" value="1"/>
</dbReference>
<keyword evidence="1 3" id="KW-0489">Methyltransferase</keyword>
<keyword evidence="2 3" id="KW-0808">Transferase</keyword>
<reference evidence="4" key="1">
    <citation type="submission" date="2015-12" db="EMBL/GenBank/DDBJ databases">
        <title>Complete genome sequences of two moderately thermophilic Paenibacillus species.</title>
        <authorList>
            <person name="Butler R.III."/>
            <person name="Wang J."/>
            <person name="Stark B.C."/>
            <person name="Pombert J.-F."/>
        </authorList>
    </citation>
    <scope>NUCLEOTIDE SEQUENCE [LARGE SCALE GENOMIC DNA]</scope>
    <source>
        <strain evidence="4">32O-Y</strain>
    </source>
</reference>
<dbReference type="GO" id="GO:0032259">
    <property type="term" value="P:methylation"/>
    <property type="evidence" value="ECO:0007669"/>
    <property type="project" value="UniProtKB-KW"/>
</dbReference>
<dbReference type="GO" id="GO:0008168">
    <property type="term" value="F:methyltransferase activity"/>
    <property type="evidence" value="ECO:0007669"/>
    <property type="project" value="UniProtKB-KW"/>
</dbReference>
<dbReference type="RefSeq" id="WP_062407486.1">
    <property type="nucleotide sequence ID" value="NZ_CP013652.1"/>
</dbReference>
<dbReference type="SUPFAM" id="SSF53335">
    <property type="entry name" value="S-adenosyl-L-methionine-dependent methyltransferases"/>
    <property type="match status" value="1"/>
</dbReference>
<dbReference type="Proteomes" id="UP000061660">
    <property type="component" value="Chromosome"/>
</dbReference>
<dbReference type="PANTHER" id="PTHR43861:SF1">
    <property type="entry name" value="TRANS-ACONITATE 2-METHYLTRANSFERASE"/>
    <property type="match status" value="1"/>
</dbReference>
<keyword evidence="4" id="KW-1185">Reference proteome</keyword>
<dbReference type="KEGG" id="pnp:IJ22_08740"/>
<dbReference type="PATRIC" id="fig|162209.4.peg.933"/>
<accession>A0A0U2U4Q2</accession>
<dbReference type="CDD" id="cd02440">
    <property type="entry name" value="AdoMet_MTases"/>
    <property type="match status" value="1"/>
</dbReference>
<dbReference type="InterPro" id="IPR041698">
    <property type="entry name" value="Methyltransf_25"/>
</dbReference>
<organism evidence="3 4">
    <name type="scientific">Paenibacillus naphthalenovorans</name>
    <dbReference type="NCBI Taxonomy" id="162209"/>
    <lineage>
        <taxon>Bacteria</taxon>
        <taxon>Bacillati</taxon>
        <taxon>Bacillota</taxon>
        <taxon>Bacilli</taxon>
        <taxon>Bacillales</taxon>
        <taxon>Paenibacillaceae</taxon>
        <taxon>Paenibacillus</taxon>
    </lineage>
</organism>
<evidence type="ECO:0000256" key="2">
    <source>
        <dbReference type="ARBA" id="ARBA00022679"/>
    </source>
</evidence>
<dbReference type="PANTHER" id="PTHR43861">
    <property type="entry name" value="TRANS-ACONITATE 2-METHYLTRANSFERASE-RELATED"/>
    <property type="match status" value="1"/>
</dbReference>
<name>A0A0U2U4Q2_9BACL</name>
<proteinExistence type="predicted"/>
<evidence type="ECO:0000313" key="4">
    <source>
        <dbReference type="Proteomes" id="UP000061660"/>
    </source>
</evidence>
<dbReference type="Gene3D" id="3.40.50.150">
    <property type="entry name" value="Vaccinia Virus protein VP39"/>
    <property type="match status" value="1"/>
</dbReference>